<organism evidence="5 6">
    <name type="scientific">Neptunicoccus cionae</name>
    <dbReference type="NCBI Taxonomy" id="2035344"/>
    <lineage>
        <taxon>Bacteria</taxon>
        <taxon>Pseudomonadati</taxon>
        <taxon>Pseudomonadota</taxon>
        <taxon>Alphaproteobacteria</taxon>
        <taxon>Rhodobacterales</taxon>
        <taxon>Paracoccaceae</taxon>
        <taxon>Neptunicoccus</taxon>
    </lineage>
</organism>
<dbReference type="SUPFAM" id="SSF53448">
    <property type="entry name" value="Nucleotide-diphospho-sugar transferases"/>
    <property type="match status" value="1"/>
</dbReference>
<keyword evidence="3" id="KW-0808">Transferase</keyword>
<reference evidence="5" key="1">
    <citation type="journal article" date="2014" name="Int. J. Syst. Evol. Microbiol.">
        <title>Complete genome sequence of Corynebacterium casei LMG S-19264T (=DSM 44701T), isolated from a smear-ripened cheese.</title>
        <authorList>
            <consortium name="US DOE Joint Genome Institute (JGI-PGF)"/>
            <person name="Walter F."/>
            <person name="Albersmeier A."/>
            <person name="Kalinowski J."/>
            <person name="Ruckert C."/>
        </authorList>
    </citation>
    <scope>NUCLEOTIDE SEQUENCE</scope>
    <source>
        <strain evidence="5">CGMCC 1.15880</strain>
    </source>
</reference>
<evidence type="ECO:0000259" key="4">
    <source>
        <dbReference type="Pfam" id="PF00535"/>
    </source>
</evidence>
<accession>A0A916R2M3</accession>
<dbReference type="Pfam" id="PF00535">
    <property type="entry name" value="Glycos_transf_2"/>
    <property type="match status" value="1"/>
</dbReference>
<evidence type="ECO:0000256" key="1">
    <source>
        <dbReference type="ARBA" id="ARBA00006739"/>
    </source>
</evidence>
<dbReference type="InterPro" id="IPR001173">
    <property type="entry name" value="Glyco_trans_2-like"/>
</dbReference>
<dbReference type="InterPro" id="IPR029044">
    <property type="entry name" value="Nucleotide-diphossugar_trans"/>
</dbReference>
<dbReference type="EMBL" id="BMKA01000006">
    <property type="protein sequence ID" value="GGA29822.1"/>
    <property type="molecule type" value="Genomic_DNA"/>
</dbReference>
<dbReference type="PANTHER" id="PTHR43179:SF12">
    <property type="entry name" value="GALACTOFURANOSYLTRANSFERASE GLFT2"/>
    <property type="match status" value="1"/>
</dbReference>
<name>A0A916R2M3_9RHOB</name>
<keyword evidence="2" id="KW-0328">Glycosyltransferase</keyword>
<dbReference type="RefSeq" id="WP_188678124.1">
    <property type="nucleotide sequence ID" value="NZ_BMKA01000006.1"/>
</dbReference>
<comment type="caution">
    <text evidence="5">The sequence shown here is derived from an EMBL/GenBank/DDBJ whole genome shotgun (WGS) entry which is preliminary data.</text>
</comment>
<comment type="similarity">
    <text evidence="1">Belongs to the glycosyltransferase 2 family.</text>
</comment>
<evidence type="ECO:0000313" key="6">
    <source>
        <dbReference type="Proteomes" id="UP000628017"/>
    </source>
</evidence>
<sequence>MSDPTILTIVLNYKTAEMTLKAVEAARIAMEGLPGEIVVVDNDSQDGSYETLSARVTAQGRDNIRVIQSGHNGGYGAGNNVGIRAGLSDGSRPDYIYILNSDAFPKPQAIRVLYDHLNTTPGTGFAGSYIEGEDEIRHITTFRFPSIWSEFERSVKLGPVSRLLKSHRVPDPRNSSGPVDWLAGASVMMRQDVLDEIGLFDETFFLYFEETDLCRRAQEAGHRVMFLQDSVVTHLGSVSTGMKEWSRVPDYWFNSRWHYFTKNHGRAYATLATALHLSGGGLHWLRCKVTRKPHGGAPHFLRTLARHDIAQLFTSKRDHKIKARSQTGD</sequence>
<evidence type="ECO:0000313" key="5">
    <source>
        <dbReference type="EMBL" id="GGA29822.1"/>
    </source>
</evidence>
<evidence type="ECO:0000256" key="3">
    <source>
        <dbReference type="ARBA" id="ARBA00022679"/>
    </source>
</evidence>
<keyword evidence="6" id="KW-1185">Reference proteome</keyword>
<reference evidence="5" key="2">
    <citation type="submission" date="2020-09" db="EMBL/GenBank/DDBJ databases">
        <authorList>
            <person name="Sun Q."/>
            <person name="Zhou Y."/>
        </authorList>
    </citation>
    <scope>NUCLEOTIDE SEQUENCE</scope>
    <source>
        <strain evidence="5">CGMCC 1.15880</strain>
    </source>
</reference>
<dbReference type="AlphaFoldDB" id="A0A916R2M3"/>
<dbReference type="PANTHER" id="PTHR43179">
    <property type="entry name" value="RHAMNOSYLTRANSFERASE WBBL"/>
    <property type="match status" value="1"/>
</dbReference>
<dbReference type="CDD" id="cd04186">
    <property type="entry name" value="GT_2_like_c"/>
    <property type="match status" value="1"/>
</dbReference>
<dbReference type="GO" id="GO:0016757">
    <property type="term" value="F:glycosyltransferase activity"/>
    <property type="evidence" value="ECO:0007669"/>
    <property type="project" value="UniProtKB-KW"/>
</dbReference>
<dbReference type="Gene3D" id="3.90.550.10">
    <property type="entry name" value="Spore Coat Polysaccharide Biosynthesis Protein SpsA, Chain A"/>
    <property type="match status" value="1"/>
</dbReference>
<evidence type="ECO:0000256" key="2">
    <source>
        <dbReference type="ARBA" id="ARBA00022676"/>
    </source>
</evidence>
<proteinExistence type="inferred from homology"/>
<gene>
    <name evidence="5" type="ORF">GCM10011498_33780</name>
</gene>
<protein>
    <recommendedName>
        <fullName evidence="4">Glycosyltransferase 2-like domain-containing protein</fullName>
    </recommendedName>
</protein>
<dbReference type="Proteomes" id="UP000628017">
    <property type="component" value="Unassembled WGS sequence"/>
</dbReference>
<feature type="domain" description="Glycosyltransferase 2-like" evidence="4">
    <location>
        <begin position="9"/>
        <end position="149"/>
    </location>
</feature>